<evidence type="ECO:0000313" key="1">
    <source>
        <dbReference type="EMBL" id="WQJ53565.1"/>
    </source>
</evidence>
<organism evidence="1 2">
    <name type="scientific">phage Lak_Megaphage_Sonny</name>
    <dbReference type="NCBI Taxonomy" id="3109229"/>
    <lineage>
        <taxon>Viruses</taxon>
        <taxon>Duplodnaviria</taxon>
        <taxon>Heunggongvirae</taxon>
        <taxon>Uroviricota</taxon>
        <taxon>Caudoviricetes</taxon>
        <taxon>Caudoviricetes code 15 clade</taxon>
    </lineage>
</organism>
<proteinExistence type="predicted"/>
<keyword evidence="2" id="KW-1185">Reference proteome</keyword>
<sequence>MLLMIFQLCFIQRITATPYVSMQDLSQTLELFQNSSSIEEFETSINKEDSPLLKFDFNNDGYADYLRCIELNVHNDTSYILIQACIGVNTYHDIASICITKTNIKAEIAVAHITGDELIYGSNFRQCHLHCIYLKNHKHFSDYSIWQSPYCWGHYPNGYMPISKRFYCKPITHPKFKGKYVKVRNR</sequence>
<name>A0ABZ0Z624_9CAUD</name>
<protein>
    <submittedName>
        <fullName evidence="1">Uncharacterized protein</fullName>
    </submittedName>
</protein>
<accession>A0ABZ0Z624</accession>
<dbReference type="Proteomes" id="UP001358193">
    <property type="component" value="Segment"/>
</dbReference>
<dbReference type="EMBL" id="OR769223">
    <property type="protein sequence ID" value="WQJ53565.1"/>
    <property type="molecule type" value="Genomic_DNA"/>
</dbReference>
<reference evidence="1 2" key="1">
    <citation type="submission" date="2023-11" db="EMBL/GenBank/DDBJ databases">
        <authorList>
            <person name="Cook R."/>
            <person name="Crisci M."/>
            <person name="Pye H."/>
            <person name="Adriaenssens E."/>
            <person name="Santini J."/>
        </authorList>
    </citation>
    <scope>NUCLEOTIDE SEQUENCE [LARGE SCALE GENOMIC DNA]</scope>
    <source>
        <strain evidence="1">Lak_Megaphage_Sonny</strain>
    </source>
</reference>
<evidence type="ECO:0000313" key="2">
    <source>
        <dbReference type="Proteomes" id="UP001358193"/>
    </source>
</evidence>